<protein>
    <recommendedName>
        <fullName evidence="2">DNA mismatch repair protein MutL</fullName>
    </recommendedName>
</protein>
<dbReference type="AlphaFoldDB" id="X1BA51"/>
<organism evidence="1">
    <name type="scientific">marine sediment metagenome</name>
    <dbReference type="NCBI Taxonomy" id="412755"/>
    <lineage>
        <taxon>unclassified sequences</taxon>
        <taxon>metagenomes</taxon>
        <taxon>ecological metagenomes</taxon>
    </lineage>
</organism>
<dbReference type="InterPro" id="IPR006230">
    <property type="entry name" value="MutL"/>
</dbReference>
<comment type="caution">
    <text evidence="1">The sequence shown here is derived from an EMBL/GenBank/DDBJ whole genome shotgun (WGS) entry which is preliminary data.</text>
</comment>
<dbReference type="NCBIfam" id="TIGR01319">
    <property type="entry name" value="glmL_fam"/>
    <property type="match status" value="1"/>
</dbReference>
<feature type="non-terminal residue" evidence="1">
    <location>
        <position position="388"/>
    </location>
</feature>
<dbReference type="Pfam" id="PF13941">
    <property type="entry name" value="MutL"/>
    <property type="match status" value="1"/>
</dbReference>
<dbReference type="EMBL" id="BART01002845">
    <property type="protein sequence ID" value="GAG68861.1"/>
    <property type="molecule type" value="Genomic_DNA"/>
</dbReference>
<gene>
    <name evidence="1" type="ORF">S01H4_08332</name>
</gene>
<name>X1BA51_9ZZZZ</name>
<accession>X1BA51</accession>
<evidence type="ECO:0000313" key="1">
    <source>
        <dbReference type="EMBL" id="GAG68861.1"/>
    </source>
</evidence>
<proteinExistence type="predicted"/>
<evidence type="ECO:0008006" key="2">
    <source>
        <dbReference type="Google" id="ProtNLM"/>
    </source>
</evidence>
<reference evidence="1" key="1">
    <citation type="journal article" date="2014" name="Front. Microbiol.">
        <title>High frequency of phylogenetically diverse reductive dehalogenase-homologous genes in deep subseafloor sedimentary metagenomes.</title>
        <authorList>
            <person name="Kawai M."/>
            <person name="Futagami T."/>
            <person name="Toyoda A."/>
            <person name="Takaki Y."/>
            <person name="Nishi S."/>
            <person name="Hori S."/>
            <person name="Arai W."/>
            <person name="Tsubouchi T."/>
            <person name="Morono Y."/>
            <person name="Uchiyama I."/>
            <person name="Ito T."/>
            <person name="Fujiyama A."/>
            <person name="Inagaki F."/>
            <person name="Takami H."/>
        </authorList>
    </citation>
    <scope>NUCLEOTIDE SEQUENCE</scope>
    <source>
        <strain evidence="1">Expedition CK06-06</strain>
    </source>
</reference>
<sequence length="388" mass="42249">MRIDILVAEIGSTTTKVNAFNFDYENNLLFLDRGEAITTVEDGNVKIGLEKAISQLKKNLQNKKLLWSNFYASSSAAGGLRMSVHGLVKEMTVKAANEAALGAGAVVKMVTAGILSKYDLDSLIKLNPNIIILSGGVDYGEKETVINNAKFISEAPLFSPIIYAGNIAAADEVEHILKNANKKVYVVDNVYPNIDELNVKPAREIIQKVFEEHIVKAPGMEKIRDMVNQDILPTPGAVMKISTLLSDEIGDLVVIDIGGATTDVHSITDGSPSIQQITISPEPRSKRTVEGDLGVFYNAENVIKIVDRKLFNKIGIDDVDVFKSKVKQIPQTKKEAKYYEILGKVAAKKAVERHAGKIKELFGPTGRKNIAKGRDLTAIKYIIGTGGV</sequence>